<sequence>MRTWHRILCAVDLSEASRATVTAAAELAHRTGAELALLHVHERLPRAAARAAALDPARLEAQAQRLGADLQRWRGVAQGLAGRPVRALLVSGGAAAEVLRAAGEGGYDLVVIGAHPRRRLGRTVGGAVAARVVREAPCPVLVAHGSAEVVEAAAAV</sequence>
<comment type="similarity">
    <text evidence="1 2">Belongs to the universal stress protein A family.</text>
</comment>
<dbReference type="InterPro" id="IPR014729">
    <property type="entry name" value="Rossmann-like_a/b/a_fold"/>
</dbReference>
<protein>
    <recommendedName>
        <fullName evidence="2">Universal stress protein</fullName>
    </recommendedName>
</protein>
<dbReference type="Proteomes" id="UP000007089">
    <property type="component" value="Chromosome"/>
</dbReference>
<dbReference type="Pfam" id="PF00582">
    <property type="entry name" value="Usp"/>
    <property type="match status" value="1"/>
</dbReference>
<keyword evidence="5" id="KW-1185">Reference proteome</keyword>
<evidence type="ECO:0000313" key="4">
    <source>
        <dbReference type="EMBL" id="ACL65839.1"/>
    </source>
</evidence>
<dbReference type="HOGENOM" id="CLU_049301_11_2_7"/>
<evidence type="ECO:0000259" key="3">
    <source>
        <dbReference type="Pfam" id="PF00582"/>
    </source>
</evidence>
<evidence type="ECO:0000313" key="5">
    <source>
        <dbReference type="Proteomes" id="UP000007089"/>
    </source>
</evidence>
<dbReference type="InterPro" id="IPR006016">
    <property type="entry name" value="UspA"/>
</dbReference>
<dbReference type="PRINTS" id="PR01438">
    <property type="entry name" value="UNVRSLSTRESS"/>
</dbReference>
<accession>B8JC99</accession>
<comment type="subcellular location">
    <subcellularLocation>
        <location evidence="2">Cytoplasm</location>
    </subcellularLocation>
</comment>
<keyword evidence="2" id="KW-0963">Cytoplasm</keyword>
<dbReference type="EMBL" id="CP001359">
    <property type="protein sequence ID" value="ACL65839.1"/>
    <property type="molecule type" value="Genomic_DNA"/>
</dbReference>
<dbReference type="KEGG" id="acp:A2cp1_2501"/>
<reference evidence="4" key="1">
    <citation type="submission" date="2009-01" db="EMBL/GenBank/DDBJ databases">
        <title>Complete sequence of Anaeromyxobacter dehalogenans 2CP-1.</title>
        <authorList>
            <consortium name="US DOE Joint Genome Institute"/>
            <person name="Lucas S."/>
            <person name="Copeland A."/>
            <person name="Lapidus A."/>
            <person name="Glavina del Rio T."/>
            <person name="Dalin E."/>
            <person name="Tice H."/>
            <person name="Bruce D."/>
            <person name="Goodwin L."/>
            <person name="Pitluck S."/>
            <person name="Saunders E."/>
            <person name="Brettin T."/>
            <person name="Detter J.C."/>
            <person name="Han C."/>
            <person name="Larimer F."/>
            <person name="Land M."/>
            <person name="Hauser L."/>
            <person name="Kyrpides N."/>
            <person name="Ovchinnikova G."/>
            <person name="Beliaev A.S."/>
            <person name="Richardson P."/>
        </authorList>
    </citation>
    <scope>NUCLEOTIDE SEQUENCE</scope>
    <source>
        <strain evidence="4">2CP-1</strain>
    </source>
</reference>
<proteinExistence type="inferred from homology"/>
<evidence type="ECO:0000256" key="1">
    <source>
        <dbReference type="ARBA" id="ARBA00008791"/>
    </source>
</evidence>
<gene>
    <name evidence="4" type="ordered locus">A2cp1_2501</name>
</gene>
<feature type="domain" description="UspA" evidence="3">
    <location>
        <begin position="4"/>
        <end position="143"/>
    </location>
</feature>
<organism evidence="4 5">
    <name type="scientific">Anaeromyxobacter dehalogenans (strain ATCC BAA-258 / DSM 21875 / 2CP-1)</name>
    <dbReference type="NCBI Taxonomy" id="455488"/>
    <lineage>
        <taxon>Bacteria</taxon>
        <taxon>Pseudomonadati</taxon>
        <taxon>Myxococcota</taxon>
        <taxon>Myxococcia</taxon>
        <taxon>Myxococcales</taxon>
        <taxon>Cystobacterineae</taxon>
        <taxon>Anaeromyxobacteraceae</taxon>
        <taxon>Anaeromyxobacter</taxon>
    </lineage>
</organism>
<dbReference type="InterPro" id="IPR006015">
    <property type="entry name" value="Universal_stress_UspA"/>
</dbReference>
<dbReference type="PANTHER" id="PTHR46268:SF6">
    <property type="entry name" value="UNIVERSAL STRESS PROTEIN UP12"/>
    <property type="match status" value="1"/>
</dbReference>
<name>B8JC99_ANAD2</name>
<dbReference type="SUPFAM" id="SSF52402">
    <property type="entry name" value="Adenine nucleotide alpha hydrolases-like"/>
    <property type="match status" value="1"/>
</dbReference>
<dbReference type="AlphaFoldDB" id="B8JC99"/>
<dbReference type="RefSeq" id="WP_012633635.1">
    <property type="nucleotide sequence ID" value="NC_011891.1"/>
</dbReference>
<evidence type="ECO:0000256" key="2">
    <source>
        <dbReference type="PIRNR" id="PIRNR006276"/>
    </source>
</evidence>
<dbReference type="Gene3D" id="3.40.50.620">
    <property type="entry name" value="HUPs"/>
    <property type="match status" value="1"/>
</dbReference>
<dbReference type="GO" id="GO:0005737">
    <property type="term" value="C:cytoplasm"/>
    <property type="evidence" value="ECO:0007669"/>
    <property type="project" value="UniProtKB-SubCell"/>
</dbReference>
<dbReference type="PANTHER" id="PTHR46268">
    <property type="entry name" value="STRESS RESPONSE PROTEIN NHAX"/>
    <property type="match status" value="1"/>
</dbReference>
<dbReference type="CDD" id="cd00293">
    <property type="entry name" value="USP-like"/>
    <property type="match status" value="1"/>
</dbReference>
<dbReference type="PIRSF" id="PIRSF006276">
    <property type="entry name" value="UspA"/>
    <property type="match status" value="1"/>
</dbReference>